<dbReference type="GO" id="GO:0035438">
    <property type="term" value="F:cyclic-di-GMP binding"/>
    <property type="evidence" value="ECO:0007669"/>
    <property type="project" value="InterPro"/>
</dbReference>
<dbReference type="Pfam" id="PF07238">
    <property type="entry name" value="PilZ"/>
    <property type="match status" value="1"/>
</dbReference>
<comment type="caution">
    <text evidence="2">The sequence shown here is derived from an EMBL/GenBank/DDBJ whole genome shotgun (WGS) entry which is preliminary data.</text>
</comment>
<accession>A0A5J4L467</accession>
<sequence length="94" mass="10716">MPLTREGKKERRRYKRKPYNAPLEYFRTGRSENILSAASIDISEGGIGISSDCPLEPGQVIIFKNKENPSVLKIAIVQWSMRIGEKYRAGLMFI</sequence>
<gene>
    <name evidence="2" type="ORF">A45J_0782</name>
</gene>
<organism evidence="2">
    <name type="scientific">hot springs metagenome</name>
    <dbReference type="NCBI Taxonomy" id="433727"/>
    <lineage>
        <taxon>unclassified sequences</taxon>
        <taxon>metagenomes</taxon>
        <taxon>ecological metagenomes</taxon>
    </lineage>
</organism>
<dbReference type="InterPro" id="IPR009875">
    <property type="entry name" value="PilZ_domain"/>
</dbReference>
<proteinExistence type="predicted"/>
<reference evidence="2" key="1">
    <citation type="submission" date="2019-10" db="EMBL/GenBank/DDBJ databases">
        <title>Metagenomic sequencing of thiosulfate-disproportionating enrichment culture.</title>
        <authorList>
            <person name="Umezawa K."/>
            <person name="Kojima H."/>
            <person name="Fukui M."/>
        </authorList>
    </citation>
    <scope>NUCLEOTIDE SEQUENCE</scope>
    <source>
        <strain evidence="2">45J</strain>
    </source>
</reference>
<evidence type="ECO:0000313" key="2">
    <source>
        <dbReference type="EMBL" id="GER93049.1"/>
    </source>
</evidence>
<feature type="domain" description="PilZ" evidence="1">
    <location>
        <begin position="10"/>
        <end position="66"/>
    </location>
</feature>
<dbReference type="EMBL" id="BLAB01000001">
    <property type="protein sequence ID" value="GER93049.1"/>
    <property type="molecule type" value="Genomic_DNA"/>
</dbReference>
<dbReference type="Gene3D" id="2.40.10.220">
    <property type="entry name" value="predicted glycosyltransferase like domains"/>
    <property type="match status" value="1"/>
</dbReference>
<protein>
    <recommendedName>
        <fullName evidence="1">PilZ domain-containing protein</fullName>
    </recommendedName>
</protein>
<name>A0A5J4L467_9ZZZZ</name>
<evidence type="ECO:0000259" key="1">
    <source>
        <dbReference type="Pfam" id="PF07238"/>
    </source>
</evidence>
<dbReference type="AlphaFoldDB" id="A0A5J4L467"/>